<proteinExistence type="predicted"/>
<dbReference type="EMBL" id="LQNT01000009">
    <property type="protein sequence ID" value="KZE38938.1"/>
    <property type="molecule type" value="Genomic_DNA"/>
</dbReference>
<name>A0A165H6Q5_9BACL</name>
<evidence type="ECO:0000313" key="3">
    <source>
        <dbReference type="EMBL" id="KZE38938.1"/>
    </source>
</evidence>
<dbReference type="RefSeq" id="WP_063180969.1">
    <property type="nucleotide sequence ID" value="NZ_LQNT01000009.1"/>
</dbReference>
<gene>
    <name evidence="3" type="ORF">AV656_08545</name>
</gene>
<dbReference type="InterPro" id="IPR028983">
    <property type="entry name" value="PA2201-like_C"/>
</dbReference>
<evidence type="ECO:0000313" key="4">
    <source>
        <dbReference type="Proteomes" id="UP000076490"/>
    </source>
</evidence>
<dbReference type="Pfam" id="PF08929">
    <property type="entry name" value="PoNi_C"/>
    <property type="match status" value="1"/>
</dbReference>
<dbReference type="Proteomes" id="UP000076490">
    <property type="component" value="Unassembled WGS sequence"/>
</dbReference>
<accession>A0A165H6Q5</accession>
<feature type="domain" description="PoNi N-terminal" evidence="1">
    <location>
        <begin position="3"/>
        <end position="114"/>
    </location>
</feature>
<evidence type="ECO:0008006" key="5">
    <source>
        <dbReference type="Google" id="ProtNLM"/>
    </source>
</evidence>
<dbReference type="Pfam" id="PF08928">
    <property type="entry name" value="PoNi_N"/>
    <property type="match status" value="1"/>
</dbReference>
<dbReference type="InterPro" id="IPR015025">
    <property type="entry name" value="PoNi_C"/>
</dbReference>
<dbReference type="Gene3D" id="1.10.3920.10">
    <property type="entry name" value="PA2201 C-terminal domain-like"/>
    <property type="match status" value="1"/>
</dbReference>
<sequence length="236" mass="27905">MIRDPLKDETYFDQYIKDENKSIEEFKELIDQVISERGINDKGSRNGFRAINYFHFNKLNAMYSAGYDLEDIRDFVPEVICSMENAWKGHYLDMLWLLSIGIMLEFDDTQFNRLEQLIRKRGMRDVLLDFLLSSRSPAPQESDSPLLQEVPYRKLIDLIHLDDTQQQTQILKEYLELHWYDGHQDTGWHDSHTHQDAIYSGYWSYESGAVAKILKLDDSELKGVPYYPYDMVHFKG</sequence>
<protein>
    <recommendedName>
        <fullName evidence="5">PoNi C-terminal domain-containing protein</fullName>
    </recommendedName>
</protein>
<organism evidence="3 4">
    <name type="scientific">Bhargavaea cecembensis</name>
    <dbReference type="NCBI Taxonomy" id="394098"/>
    <lineage>
        <taxon>Bacteria</taxon>
        <taxon>Bacillati</taxon>
        <taxon>Bacillota</taxon>
        <taxon>Bacilli</taxon>
        <taxon>Bacillales</taxon>
        <taxon>Caryophanaceae</taxon>
        <taxon>Bhargavaea</taxon>
    </lineage>
</organism>
<dbReference type="InterPro" id="IPR015024">
    <property type="entry name" value="PoNi_N"/>
</dbReference>
<reference evidence="3 4" key="1">
    <citation type="submission" date="2016-01" db="EMBL/GenBank/DDBJ databases">
        <title>Whole genome sequencing of Bhargavaea cecembensis T14.</title>
        <authorList>
            <person name="Hong K.W."/>
        </authorList>
    </citation>
    <scope>NUCLEOTIDE SEQUENCE [LARGE SCALE GENOMIC DNA]</scope>
    <source>
        <strain evidence="3 4">T14</strain>
    </source>
</reference>
<dbReference type="AlphaFoldDB" id="A0A165H6Q5"/>
<comment type="caution">
    <text evidence="3">The sequence shown here is derived from an EMBL/GenBank/DDBJ whole genome shotgun (WGS) entry which is preliminary data.</text>
</comment>
<feature type="domain" description="PoNi C-terminal" evidence="2">
    <location>
        <begin position="124"/>
        <end position="231"/>
    </location>
</feature>
<dbReference type="SUPFAM" id="SSF140731">
    <property type="entry name" value="PA2201 C-terminal domain-like"/>
    <property type="match status" value="1"/>
</dbReference>
<dbReference type="OrthoDB" id="2067926at2"/>
<evidence type="ECO:0000259" key="1">
    <source>
        <dbReference type="Pfam" id="PF08928"/>
    </source>
</evidence>
<evidence type="ECO:0000259" key="2">
    <source>
        <dbReference type="Pfam" id="PF08929"/>
    </source>
</evidence>